<protein>
    <submittedName>
        <fullName evidence="2">Uncharacterized protein</fullName>
    </submittedName>
</protein>
<dbReference type="AlphaFoldDB" id="A0A8H3YE00"/>
<reference evidence="2" key="1">
    <citation type="submission" date="2020-07" db="EMBL/GenBank/DDBJ databases">
        <title>Draft Genome Sequence of a Deep-Sea Yeast, Naganishia (Cryptococcus) liquefaciens strain N6.</title>
        <authorList>
            <person name="Han Y.W."/>
            <person name="Kajitani R."/>
            <person name="Morimoto H."/>
            <person name="Parhat M."/>
            <person name="Tsubouchi H."/>
            <person name="Bakenova O."/>
            <person name="Ogata M."/>
            <person name="Argunhan B."/>
            <person name="Aoki R."/>
            <person name="Kajiwara S."/>
            <person name="Itoh T."/>
            <person name="Iwasaki H."/>
        </authorList>
    </citation>
    <scope>NUCLEOTIDE SEQUENCE</scope>
    <source>
        <strain evidence="2">N6</strain>
    </source>
</reference>
<keyword evidence="3" id="KW-1185">Reference proteome</keyword>
<dbReference type="OrthoDB" id="2588485at2759"/>
<sequence>MTKALDLEKMDQIPFVASSVHLADMGSPMQQDEGQPIVPDNREQELAAIPVPTPEELAKAGYDITERMTAFNQANYPENYARCKQLYHFGRKHITRLLGDIPMESYEDKEAWNRKAREFMLGCEEVHNWLDEQDLNDEDWVSDDDMEIDHAVNVEKEAKDGKDSKGAVQLSRPSAEAK</sequence>
<dbReference type="Proteomes" id="UP000620104">
    <property type="component" value="Unassembled WGS sequence"/>
</dbReference>
<evidence type="ECO:0000256" key="1">
    <source>
        <dbReference type="SAM" id="MobiDB-lite"/>
    </source>
</evidence>
<evidence type="ECO:0000313" key="2">
    <source>
        <dbReference type="EMBL" id="GHJ84281.1"/>
    </source>
</evidence>
<gene>
    <name evidence="2" type="ORF">NliqN6_0683</name>
</gene>
<feature type="region of interest" description="Disordered" evidence="1">
    <location>
        <begin position="152"/>
        <end position="178"/>
    </location>
</feature>
<comment type="caution">
    <text evidence="2">The sequence shown here is derived from an EMBL/GenBank/DDBJ whole genome shotgun (WGS) entry which is preliminary data.</text>
</comment>
<name>A0A8H3YE00_9TREE</name>
<organism evidence="2 3">
    <name type="scientific">Naganishia liquefaciens</name>
    <dbReference type="NCBI Taxonomy" id="104408"/>
    <lineage>
        <taxon>Eukaryota</taxon>
        <taxon>Fungi</taxon>
        <taxon>Dikarya</taxon>
        <taxon>Basidiomycota</taxon>
        <taxon>Agaricomycotina</taxon>
        <taxon>Tremellomycetes</taxon>
        <taxon>Filobasidiales</taxon>
        <taxon>Filobasidiaceae</taxon>
        <taxon>Naganishia</taxon>
    </lineage>
</organism>
<dbReference type="EMBL" id="BLZA01000007">
    <property type="protein sequence ID" value="GHJ84281.1"/>
    <property type="molecule type" value="Genomic_DNA"/>
</dbReference>
<feature type="compositionally biased region" description="Basic and acidic residues" evidence="1">
    <location>
        <begin position="152"/>
        <end position="165"/>
    </location>
</feature>
<proteinExistence type="predicted"/>
<accession>A0A8H3YE00</accession>
<evidence type="ECO:0000313" key="3">
    <source>
        <dbReference type="Proteomes" id="UP000620104"/>
    </source>
</evidence>